<evidence type="ECO:0000256" key="1">
    <source>
        <dbReference type="ARBA" id="ARBA00023125"/>
    </source>
</evidence>
<organism evidence="3 4">
    <name type="scientific">Phocaeicola vulgatus</name>
    <name type="common">Bacteroides vulgatus</name>
    <dbReference type="NCBI Taxonomy" id="821"/>
    <lineage>
        <taxon>Bacteria</taxon>
        <taxon>Pseudomonadati</taxon>
        <taxon>Bacteroidota</taxon>
        <taxon>Bacteroidia</taxon>
        <taxon>Bacteroidales</taxon>
        <taxon>Bacteroidaceae</taxon>
        <taxon>Phocaeicola</taxon>
    </lineage>
</organism>
<dbReference type="InterPro" id="IPR000424">
    <property type="entry name" value="Primosome_PriB/ssb"/>
</dbReference>
<dbReference type="PROSITE" id="PS50935">
    <property type="entry name" value="SSB"/>
    <property type="match status" value="1"/>
</dbReference>
<dbReference type="EMBL" id="VULU01000031">
    <property type="protein sequence ID" value="MSS49625.1"/>
    <property type="molecule type" value="Genomic_DNA"/>
</dbReference>
<accession>A0A7K0JHX3</accession>
<protein>
    <submittedName>
        <fullName evidence="3">Uncharacterized protein</fullName>
    </submittedName>
</protein>
<dbReference type="AlphaFoldDB" id="A0A7K0JHX3"/>
<proteinExistence type="predicted"/>
<evidence type="ECO:0000313" key="4">
    <source>
        <dbReference type="Proteomes" id="UP000460950"/>
    </source>
</evidence>
<dbReference type="InterPro" id="IPR012340">
    <property type="entry name" value="NA-bd_OB-fold"/>
</dbReference>
<gene>
    <name evidence="3" type="ORF">FYJ30_15325</name>
</gene>
<dbReference type="GO" id="GO:0003697">
    <property type="term" value="F:single-stranded DNA binding"/>
    <property type="evidence" value="ECO:0007669"/>
    <property type="project" value="InterPro"/>
</dbReference>
<name>A0A7K0JHX3_PHOVU</name>
<evidence type="ECO:0000256" key="2">
    <source>
        <dbReference type="PROSITE-ProRule" id="PRU00252"/>
    </source>
</evidence>
<keyword evidence="1 2" id="KW-0238">DNA-binding</keyword>
<sequence length="201" mass="22376">MIKCNVTVCGLISRDAILRNGKEGKQFVSMTVQTTIQGKDGQGGAVEISVSMDGTQEEAARLRNGMRVKVTGILVPKHRGDKTYFNLSAESIVPAGAGDTDSLQGELTFRGKVGKTVDERTDKNGKPFFSFSAFSAEKVNENFEYLWVRFFCFDKQREAWLQPSTKIEAKGEIDLSWYNGKVDITCRCQEVNQYVPTPNNN</sequence>
<evidence type="ECO:0000313" key="3">
    <source>
        <dbReference type="EMBL" id="MSS49625.1"/>
    </source>
</evidence>
<dbReference type="Proteomes" id="UP000460950">
    <property type="component" value="Unassembled WGS sequence"/>
</dbReference>
<dbReference type="Gene3D" id="2.40.50.140">
    <property type="entry name" value="Nucleic acid-binding proteins"/>
    <property type="match status" value="1"/>
</dbReference>
<dbReference type="RefSeq" id="WP_154577574.1">
    <property type="nucleotide sequence ID" value="NZ_JAHYLO010000014.1"/>
</dbReference>
<reference evidence="3 4" key="1">
    <citation type="submission" date="2019-09" db="EMBL/GenBank/DDBJ databases">
        <title>In-depth cultivation of the pig gut microbiome towards novel bacterial diversity and tailored functional studies.</title>
        <authorList>
            <person name="Wylensek D."/>
            <person name="Hitch T.C.A."/>
            <person name="Clavel T."/>
        </authorList>
    </citation>
    <scope>NUCLEOTIDE SEQUENCE [LARGE SCALE GENOMIC DNA]</scope>
    <source>
        <strain evidence="3 4">WCA-389-WT-3C</strain>
    </source>
</reference>
<comment type="caution">
    <text evidence="3">The sequence shown here is derived from an EMBL/GenBank/DDBJ whole genome shotgun (WGS) entry which is preliminary data.</text>
</comment>